<keyword evidence="7 8" id="KW-0998">Cell outer membrane</keyword>
<evidence type="ECO:0000313" key="15">
    <source>
        <dbReference type="Proteomes" id="UP000663181"/>
    </source>
</evidence>
<keyword evidence="5 9" id="KW-0798">TonB box</keyword>
<dbReference type="PANTHER" id="PTHR47234">
    <property type="match status" value="1"/>
</dbReference>
<sequence length="1013" mass="109462">MYKQQKKPLSVLICAVLSAAAWYSGAAVAQDAASQSTASSPQTSSTDQSSTQGSSKNAKTLQGVQVTGSLIRSVDVEMAQPVVTITAQDIQKQGFATVGQFLQNVTSGNSSSDMSKSDPYDSGPDAGGSFVDLRGLGAQRTLVLIDGKRVGTSYDGLTNLDTIPVAIIDHVDVLADGASAVYGSDAIAGVVNIITKKDFNGAQLDTYDGQYQPGSDGTQQQYALTLGKTTQHGSIVFTGQYQNQDAINAADRNYSACPLSCKFPYDAWQTQGAFGQILNDPSGNTLVLNNGGNPRNYNDYHVQVAPTIGANGDVIAPGDTYNYNNQYSLLSATSMKNLFSQGHYDIENNLTATFSASYNQQGNTSMLGGLPLSTPGIVDPQQPQFTNPMLSAQSYYNPYNTPGQTPQDVSFQRYLIEMPRITANKVTNFRYSLGLEGFFNVGEHMFNWDAYYYETKYEGNIYTSGNIYLPNLMNALGPSFMGSNGAVQCGTPGNVIAGCVPLNALAGPGGYTPAMLNYIEAFGHEVYGSQEKGPQVDISGDVYQLPAGDVNVAMGLSHRSVSGYDTPDIPSSEGYTTNLAGQPTSGGYNVSEAYGEINLPLLKDLPGAQSLNLDIAKRFSHYNNFGNTNNSSFKLTWKPIDDLLVRASYGTGFRAPTIGDLYAGDTTTYPYFTDPCDVTYGLARYNSTVAKNCANGVGGKPPLSIAALTAAGLGTEYANGFGQEQSPGQLITTPGNIPVYGPFIQGGNPKLKPETSSSTQIGFVYSPSYLTGFNATIDWYKYIVRNVISSIQPNEVLDNCYELGIAADCALFQRSAANNFQVSGLFMGEENQGYLDTAGYDVDLSYTLPGFSFGQFKVDSHSTYMTKYNVLQYEGVPVSNEAGMLSNWRLRSNFTVSWSYHNVGAQWTMRYFSPLKDACYNVLDTAVPCQLPNYYAPGVGVNPMQQVPSVTFNDLQVYWNAPWHATISVGANNIFNRIGPYAYGSYNGFDANYVYNPAYDYGRMVYIRYSQKF</sequence>
<dbReference type="InterPro" id="IPR039426">
    <property type="entry name" value="TonB-dep_rcpt-like"/>
</dbReference>
<feature type="region of interest" description="Disordered" evidence="10">
    <location>
        <begin position="107"/>
        <end position="126"/>
    </location>
</feature>
<dbReference type="Pfam" id="PF07715">
    <property type="entry name" value="Plug"/>
    <property type="match status" value="1"/>
</dbReference>
<evidence type="ECO:0000313" key="14">
    <source>
        <dbReference type="EMBL" id="QRN54303.1"/>
    </source>
</evidence>
<keyword evidence="6 8" id="KW-0472">Membrane</keyword>
<feature type="region of interest" description="Disordered" evidence="10">
    <location>
        <begin position="37"/>
        <end position="60"/>
    </location>
</feature>
<evidence type="ECO:0000256" key="3">
    <source>
        <dbReference type="ARBA" id="ARBA00022452"/>
    </source>
</evidence>
<evidence type="ECO:0000256" key="5">
    <source>
        <dbReference type="ARBA" id="ARBA00023077"/>
    </source>
</evidence>
<reference evidence="14 15" key="1">
    <citation type="submission" date="2020-10" db="EMBL/GenBank/DDBJ databases">
        <title>Phylogeny of dyella-like bacteria.</title>
        <authorList>
            <person name="Fu J."/>
        </authorList>
    </citation>
    <scope>NUCLEOTIDE SEQUENCE [LARGE SCALE GENOMIC DNA]</scope>
    <source>
        <strain evidence="14 15">DHOB09</strain>
    </source>
</reference>
<accession>A0ABX7GWH3</accession>
<evidence type="ECO:0000256" key="8">
    <source>
        <dbReference type="PROSITE-ProRule" id="PRU01360"/>
    </source>
</evidence>
<feature type="domain" description="TonB-dependent receptor plug" evidence="13">
    <location>
        <begin position="77"/>
        <end position="190"/>
    </location>
</feature>
<dbReference type="EMBL" id="CP064030">
    <property type="protein sequence ID" value="QRN54303.1"/>
    <property type="molecule type" value="Genomic_DNA"/>
</dbReference>
<keyword evidence="14" id="KW-0675">Receptor</keyword>
<feature type="chain" id="PRO_5046641071" evidence="11">
    <location>
        <begin position="30"/>
        <end position="1013"/>
    </location>
</feature>
<comment type="subcellular location">
    <subcellularLocation>
        <location evidence="1 8">Cell outer membrane</location>
        <topology evidence="1 8">Multi-pass membrane protein</topology>
    </subcellularLocation>
</comment>
<dbReference type="PANTHER" id="PTHR47234:SF2">
    <property type="entry name" value="TONB-DEPENDENT RECEPTOR"/>
    <property type="match status" value="1"/>
</dbReference>
<name>A0ABX7GWH3_9GAMM</name>
<dbReference type="Gene3D" id="2.170.130.10">
    <property type="entry name" value="TonB-dependent receptor, plug domain"/>
    <property type="match status" value="1"/>
</dbReference>
<dbReference type="RefSeq" id="WP_188797137.1">
    <property type="nucleotide sequence ID" value="NZ_BMIZ01000001.1"/>
</dbReference>
<dbReference type="InterPro" id="IPR012910">
    <property type="entry name" value="Plug_dom"/>
</dbReference>
<organism evidence="14 15">
    <name type="scientific">Dyella caseinilytica</name>
    <dbReference type="NCBI Taxonomy" id="1849581"/>
    <lineage>
        <taxon>Bacteria</taxon>
        <taxon>Pseudomonadati</taxon>
        <taxon>Pseudomonadota</taxon>
        <taxon>Gammaproteobacteria</taxon>
        <taxon>Lysobacterales</taxon>
        <taxon>Rhodanobacteraceae</taxon>
        <taxon>Dyella</taxon>
    </lineage>
</organism>
<feature type="signal peptide" evidence="11">
    <location>
        <begin position="1"/>
        <end position="29"/>
    </location>
</feature>
<keyword evidence="15" id="KW-1185">Reference proteome</keyword>
<feature type="compositionally biased region" description="Low complexity" evidence="10">
    <location>
        <begin position="37"/>
        <end position="55"/>
    </location>
</feature>
<dbReference type="Pfam" id="PF00593">
    <property type="entry name" value="TonB_dep_Rec_b-barrel"/>
    <property type="match status" value="1"/>
</dbReference>
<protein>
    <submittedName>
        <fullName evidence="14">TonB-dependent receptor</fullName>
    </submittedName>
</protein>
<evidence type="ECO:0000256" key="11">
    <source>
        <dbReference type="SAM" id="SignalP"/>
    </source>
</evidence>
<evidence type="ECO:0000256" key="9">
    <source>
        <dbReference type="RuleBase" id="RU003357"/>
    </source>
</evidence>
<dbReference type="Gene3D" id="2.40.170.20">
    <property type="entry name" value="TonB-dependent receptor, beta-barrel domain"/>
    <property type="match status" value="1"/>
</dbReference>
<evidence type="ECO:0000256" key="2">
    <source>
        <dbReference type="ARBA" id="ARBA00022448"/>
    </source>
</evidence>
<gene>
    <name evidence="14" type="ORF">ISN74_02635</name>
</gene>
<evidence type="ECO:0000259" key="12">
    <source>
        <dbReference type="Pfam" id="PF00593"/>
    </source>
</evidence>
<keyword evidence="4 8" id="KW-0812">Transmembrane</keyword>
<dbReference type="PROSITE" id="PS52016">
    <property type="entry name" value="TONB_DEPENDENT_REC_3"/>
    <property type="match status" value="1"/>
</dbReference>
<dbReference type="InterPro" id="IPR037066">
    <property type="entry name" value="Plug_dom_sf"/>
</dbReference>
<evidence type="ECO:0000256" key="1">
    <source>
        <dbReference type="ARBA" id="ARBA00004571"/>
    </source>
</evidence>
<keyword evidence="3 8" id="KW-1134">Transmembrane beta strand</keyword>
<evidence type="ECO:0000259" key="13">
    <source>
        <dbReference type="Pfam" id="PF07715"/>
    </source>
</evidence>
<evidence type="ECO:0000256" key="7">
    <source>
        <dbReference type="ARBA" id="ARBA00023237"/>
    </source>
</evidence>
<keyword evidence="11" id="KW-0732">Signal</keyword>
<dbReference type="Proteomes" id="UP000663181">
    <property type="component" value="Chromosome"/>
</dbReference>
<comment type="similarity">
    <text evidence="8 9">Belongs to the TonB-dependent receptor family.</text>
</comment>
<feature type="domain" description="TonB-dependent receptor-like beta-barrel" evidence="12">
    <location>
        <begin position="424"/>
        <end position="974"/>
    </location>
</feature>
<proteinExistence type="inferred from homology"/>
<dbReference type="InterPro" id="IPR036942">
    <property type="entry name" value="Beta-barrel_TonB_sf"/>
</dbReference>
<keyword evidence="2 8" id="KW-0813">Transport</keyword>
<dbReference type="SUPFAM" id="SSF56935">
    <property type="entry name" value="Porins"/>
    <property type="match status" value="1"/>
</dbReference>
<dbReference type="InterPro" id="IPR000531">
    <property type="entry name" value="Beta-barrel_TonB"/>
</dbReference>
<evidence type="ECO:0000256" key="4">
    <source>
        <dbReference type="ARBA" id="ARBA00022692"/>
    </source>
</evidence>
<evidence type="ECO:0000256" key="6">
    <source>
        <dbReference type="ARBA" id="ARBA00023136"/>
    </source>
</evidence>
<evidence type="ECO:0000256" key="10">
    <source>
        <dbReference type="SAM" id="MobiDB-lite"/>
    </source>
</evidence>